<dbReference type="Pfam" id="PF00501">
    <property type="entry name" value="AMP-binding"/>
    <property type="match status" value="2"/>
</dbReference>
<dbReference type="InterPro" id="IPR042099">
    <property type="entry name" value="ANL_N_sf"/>
</dbReference>
<dbReference type="SUPFAM" id="SSF52777">
    <property type="entry name" value="CoA-dependent acyltransferases"/>
    <property type="match status" value="2"/>
</dbReference>
<dbReference type="Pfam" id="PF00668">
    <property type="entry name" value="Condensation"/>
    <property type="match status" value="1"/>
</dbReference>
<gene>
    <name evidence="6" type="ORF">GNZ18_21220</name>
</gene>
<dbReference type="RefSeq" id="WP_156218275.1">
    <property type="nucleotide sequence ID" value="NZ_WOFH01000007.1"/>
</dbReference>
<dbReference type="Gene3D" id="3.40.50.980">
    <property type="match status" value="2"/>
</dbReference>
<sequence length="1577" mass="164677">MTQGSGSGAPERAHEIIEDRARRAPERTAVVAGAHRSSYAELERRAGALARALANRGIGRGDLVGICLERDEWLVPALLAVWKAGAAYVPLDAAYPAERLRLIGADAGFPVVLTSAALAATAAATGAEPMIVQDVPEGAEPPRVPGGGGDPAYVIYTSGSTGRPKGVVVEHRNTVNLLTWADGFYSREETAGHLAAASICFDASILEIAVPLAAGGTVILAENLLALPELPAREEVTAVHGVPSVLAAVLTRPLPPGVRVVGTGGEALTASLAARIWANPGVRRVVNTYGPTECTTLCTAYELRRDETGAPPIGFPVTGAVTSVRDGRGDPVPDGTPGELWVSGPCVARGYLNRPALTARSFTAGGYRTGDRVRSVDGVLHFLGRADDQVKIRGYRVEPGEVRHALTGHPAVRDAVVLARADRLVAYVEADPAIGADIGADIEDELRAHLARLLPEYMVPSGIGVLDRLPTGPTGEVDRDALPELGAARPSDPSGEAFRADAEREAAEVIADVLGLPEVGPHAVFADLGGHSLQAARVVSEMSRRRGYLVPLAAFLAAPTAAGLAAVGPSGAAPPVRHAGRTTVPLTDAQREFWTLRQLHPDRPVTTLLLRFWVRGLPDAAPLRDALDAVVRRHEVLRSTVVTGEDGIPVAVVHPPVPVPLTESPVEADAARAAHVFDLGSEVPLIRADLAWRGDTAAELTVAVDHIAFDGASVGILMDELAAELAGRAVPEPAVQVGDVAAAQAAETAPGAHRAFWRAELDGVPEPAPFGIDPSAARAGRPLPWEVEPAVAALARDCGATPFAVYLAALVLLSGEADPVIGAAAARRARPQLAGLIGPLVDALPVRARPGGAADFRALVRRAAAATARALAHQETPSAELPRVPVMLAVQHGEVPMEATGGGVRIELLSDPGAGAAAQELSWLVNRTVDGPEIQLEYSTARYDRDWAEAELDRFLRVLRAALADPGRPLAEYELVSLEEREALLAWAAGPGLPEFPATVPEALPRTGGTAVVGPDGASHDYADLHAEAARVAAALRARGAGRGALVGAVLPRDHRLPAALLGVWRAGAAYVLLDPDHPPERSHLLAEDAGARLMLVRGAAAFPGMETLDLDALPPVEGDPPEPEPPHADDLAYVLFTSGSTGRPKGVEITHGNLAAFVAGSIALMGLGPEEVMPAAAPVTFDIFAEELWLPLSAGGTCVLLDRADAVDGYALAARLRDCGATLVDLVPTTLRMLLEAGWEGDPRLQVISGGEALDPALAARLAPLVGRLWNGYGPSEATVGSTMHPVAPGAIAPTATTVPIGTPMAGERAYVTDPWLRLLPPGALGELVLGGAGVARGYRGRPDLTGAAFSADPHHPGGRRYRTGDLARWRPDGTLEFHGRRDHQVKVRGHRIELGEIEAVLHEVADGVVTAAGSGPEAHLVGHVAPADVDLDVVQKHLRARLPEHMVPRRWSALDALPRLPSGKADRSALPVPEARSAADRPAPGTDAEHLVADIWSAVLELPTVWADDDFLALGGHSFAATRVTGRIRETLGLAVPVRLLFDRPVLADFAAALEELLLAELAATDPKTTPGDAP</sequence>
<proteinExistence type="predicted"/>
<keyword evidence="3" id="KW-0597">Phosphoprotein</keyword>
<dbReference type="InterPro" id="IPR000873">
    <property type="entry name" value="AMP-dep_synth/lig_dom"/>
</dbReference>
<dbReference type="Gene3D" id="3.30.559.30">
    <property type="entry name" value="Nonribosomal peptide synthetase, condensation domain"/>
    <property type="match status" value="1"/>
</dbReference>
<dbReference type="GO" id="GO:0008610">
    <property type="term" value="P:lipid biosynthetic process"/>
    <property type="evidence" value="ECO:0007669"/>
    <property type="project" value="UniProtKB-ARBA"/>
</dbReference>
<dbReference type="GO" id="GO:0005737">
    <property type="term" value="C:cytoplasm"/>
    <property type="evidence" value="ECO:0007669"/>
    <property type="project" value="TreeGrafter"/>
</dbReference>
<dbReference type="PANTHER" id="PTHR45527:SF1">
    <property type="entry name" value="FATTY ACID SYNTHASE"/>
    <property type="match status" value="1"/>
</dbReference>
<comment type="caution">
    <text evidence="6">The sequence shown here is derived from an EMBL/GenBank/DDBJ whole genome shotgun (WGS) entry which is preliminary data.</text>
</comment>
<feature type="domain" description="Carrier" evidence="5">
    <location>
        <begin position="497"/>
        <end position="572"/>
    </location>
</feature>
<evidence type="ECO:0000256" key="4">
    <source>
        <dbReference type="SAM" id="MobiDB-lite"/>
    </source>
</evidence>
<keyword evidence="2" id="KW-0596">Phosphopantetheine</keyword>
<reference evidence="6 7" key="1">
    <citation type="submission" date="2019-11" db="EMBL/GenBank/DDBJ databases">
        <authorList>
            <person name="Cao P."/>
        </authorList>
    </citation>
    <scope>NUCLEOTIDE SEQUENCE [LARGE SCALE GENOMIC DNA]</scope>
    <source>
        <strain evidence="6 7">NEAU-AAG5</strain>
    </source>
</reference>
<dbReference type="SUPFAM" id="SSF56801">
    <property type="entry name" value="Acetyl-CoA synthetase-like"/>
    <property type="match status" value="2"/>
</dbReference>
<dbReference type="GO" id="GO:0043041">
    <property type="term" value="P:amino acid activation for nonribosomal peptide biosynthetic process"/>
    <property type="evidence" value="ECO:0007669"/>
    <property type="project" value="TreeGrafter"/>
</dbReference>
<dbReference type="InterPro" id="IPR036736">
    <property type="entry name" value="ACP-like_sf"/>
</dbReference>
<dbReference type="Pfam" id="PF00550">
    <property type="entry name" value="PP-binding"/>
    <property type="match status" value="2"/>
</dbReference>
<dbReference type="PROSITE" id="PS50075">
    <property type="entry name" value="CARRIER"/>
    <property type="match status" value="2"/>
</dbReference>
<dbReference type="PROSITE" id="PS00455">
    <property type="entry name" value="AMP_BINDING"/>
    <property type="match status" value="2"/>
</dbReference>
<comment type="cofactor">
    <cofactor evidence="1">
        <name>pantetheine 4'-phosphate</name>
        <dbReference type="ChEBI" id="CHEBI:47942"/>
    </cofactor>
</comment>
<dbReference type="InterPro" id="IPR023213">
    <property type="entry name" value="CAT-like_dom_sf"/>
</dbReference>
<dbReference type="EMBL" id="WOFH01000007">
    <property type="protein sequence ID" value="MUN39100.1"/>
    <property type="molecule type" value="Genomic_DNA"/>
</dbReference>
<evidence type="ECO:0000259" key="5">
    <source>
        <dbReference type="PROSITE" id="PS50075"/>
    </source>
</evidence>
<feature type="domain" description="Carrier" evidence="5">
    <location>
        <begin position="1485"/>
        <end position="1560"/>
    </location>
</feature>
<dbReference type="Proteomes" id="UP000432015">
    <property type="component" value="Unassembled WGS sequence"/>
</dbReference>
<keyword evidence="7" id="KW-1185">Reference proteome</keyword>
<evidence type="ECO:0000256" key="3">
    <source>
        <dbReference type="ARBA" id="ARBA00022553"/>
    </source>
</evidence>
<dbReference type="Pfam" id="PF13193">
    <property type="entry name" value="AMP-binding_C"/>
    <property type="match status" value="1"/>
</dbReference>
<dbReference type="InterPro" id="IPR006162">
    <property type="entry name" value="Ppantetheine_attach_site"/>
</dbReference>
<dbReference type="SMART" id="SM00823">
    <property type="entry name" value="PKS_PP"/>
    <property type="match status" value="2"/>
</dbReference>
<dbReference type="InterPro" id="IPR009081">
    <property type="entry name" value="PP-bd_ACP"/>
</dbReference>
<dbReference type="InterPro" id="IPR025110">
    <property type="entry name" value="AMP-bd_C"/>
</dbReference>
<dbReference type="InterPro" id="IPR020845">
    <property type="entry name" value="AMP-binding_CS"/>
</dbReference>
<evidence type="ECO:0000313" key="7">
    <source>
        <dbReference type="Proteomes" id="UP000432015"/>
    </source>
</evidence>
<dbReference type="InterPro" id="IPR020806">
    <property type="entry name" value="PKS_PP-bd"/>
</dbReference>
<evidence type="ECO:0000256" key="1">
    <source>
        <dbReference type="ARBA" id="ARBA00001957"/>
    </source>
</evidence>
<dbReference type="SUPFAM" id="SSF47336">
    <property type="entry name" value="ACP-like"/>
    <property type="match status" value="2"/>
</dbReference>
<evidence type="ECO:0000256" key="2">
    <source>
        <dbReference type="ARBA" id="ARBA00022450"/>
    </source>
</evidence>
<dbReference type="CDD" id="cd05930">
    <property type="entry name" value="A_NRPS"/>
    <property type="match status" value="1"/>
</dbReference>
<dbReference type="Gene3D" id="3.30.300.30">
    <property type="match status" value="2"/>
</dbReference>
<dbReference type="GO" id="GO:0031177">
    <property type="term" value="F:phosphopantetheine binding"/>
    <property type="evidence" value="ECO:0007669"/>
    <property type="project" value="InterPro"/>
</dbReference>
<dbReference type="GO" id="GO:0044550">
    <property type="term" value="P:secondary metabolite biosynthetic process"/>
    <property type="evidence" value="ECO:0007669"/>
    <property type="project" value="TreeGrafter"/>
</dbReference>
<dbReference type="Gene3D" id="2.30.38.10">
    <property type="entry name" value="Luciferase, Domain 3"/>
    <property type="match status" value="1"/>
</dbReference>
<feature type="region of interest" description="Disordered" evidence="4">
    <location>
        <begin position="1464"/>
        <end position="1487"/>
    </location>
</feature>
<dbReference type="Gene3D" id="3.30.559.10">
    <property type="entry name" value="Chloramphenicol acetyltransferase-like domain"/>
    <property type="match status" value="1"/>
</dbReference>
<dbReference type="PROSITE" id="PS00012">
    <property type="entry name" value="PHOSPHOPANTETHEINE"/>
    <property type="match status" value="1"/>
</dbReference>
<dbReference type="InterPro" id="IPR001242">
    <property type="entry name" value="Condensation_dom"/>
</dbReference>
<dbReference type="GO" id="GO:0003824">
    <property type="term" value="F:catalytic activity"/>
    <property type="evidence" value="ECO:0007669"/>
    <property type="project" value="InterPro"/>
</dbReference>
<evidence type="ECO:0000313" key="6">
    <source>
        <dbReference type="EMBL" id="MUN39100.1"/>
    </source>
</evidence>
<dbReference type="FunFam" id="3.40.50.980:FF:000001">
    <property type="entry name" value="Non-ribosomal peptide synthetase"/>
    <property type="match status" value="1"/>
</dbReference>
<protein>
    <submittedName>
        <fullName evidence="6">Amino acid adenylation domain-containing protein</fullName>
    </submittedName>
</protein>
<dbReference type="Gene3D" id="1.10.1200.10">
    <property type="entry name" value="ACP-like"/>
    <property type="match status" value="2"/>
</dbReference>
<organism evidence="6 7">
    <name type="scientific">Actinomadura litoris</name>
    <dbReference type="NCBI Taxonomy" id="2678616"/>
    <lineage>
        <taxon>Bacteria</taxon>
        <taxon>Bacillati</taxon>
        <taxon>Actinomycetota</taxon>
        <taxon>Actinomycetes</taxon>
        <taxon>Streptosporangiales</taxon>
        <taxon>Thermomonosporaceae</taxon>
        <taxon>Actinomadura</taxon>
    </lineage>
</organism>
<dbReference type="NCBIfam" id="TIGR01733">
    <property type="entry name" value="AA-adenyl-dom"/>
    <property type="match status" value="2"/>
</dbReference>
<feature type="region of interest" description="Disordered" evidence="4">
    <location>
        <begin position="472"/>
        <end position="501"/>
    </location>
</feature>
<accession>A0A7K1L403</accession>
<dbReference type="InterPro" id="IPR010071">
    <property type="entry name" value="AA_adenyl_dom"/>
</dbReference>
<name>A0A7K1L403_9ACTN</name>
<dbReference type="InterPro" id="IPR045851">
    <property type="entry name" value="AMP-bd_C_sf"/>
</dbReference>
<dbReference type="Gene3D" id="3.40.50.12780">
    <property type="entry name" value="N-terminal domain of ligase-like"/>
    <property type="match status" value="1"/>
</dbReference>
<dbReference type="PANTHER" id="PTHR45527">
    <property type="entry name" value="NONRIBOSOMAL PEPTIDE SYNTHETASE"/>
    <property type="match status" value="1"/>
</dbReference>